<dbReference type="PRINTS" id="PR01041">
    <property type="entry name" value="TRNASYNTHMET"/>
</dbReference>
<dbReference type="RefSeq" id="WP_109601589.1">
    <property type="nucleotide sequence ID" value="NZ_BONA01000080.1"/>
</dbReference>
<dbReference type="Gene3D" id="3.40.50.620">
    <property type="entry name" value="HUPs"/>
    <property type="match status" value="1"/>
</dbReference>
<dbReference type="PANTHER" id="PTHR43326:SF1">
    <property type="entry name" value="METHIONINE--TRNA LIGASE, MITOCHONDRIAL"/>
    <property type="match status" value="1"/>
</dbReference>
<keyword evidence="2 7" id="KW-0436">Ligase</keyword>
<dbReference type="Proteomes" id="UP000245697">
    <property type="component" value="Unassembled WGS sequence"/>
</dbReference>
<dbReference type="GO" id="GO:0005524">
    <property type="term" value="F:ATP binding"/>
    <property type="evidence" value="ECO:0007669"/>
    <property type="project" value="UniProtKB-KW"/>
</dbReference>
<dbReference type="AlphaFoldDB" id="A0A316FAW8"/>
<sequence>MNTFYVTTAIAYVNAAPHLGHALELVQADVLARHARRRGRPVRFLTGTDDNALKNVTAARAAGVDVRTFVDGNAARFAALREPLSLSFDDFIRTSADARHAAGVARLWRECAAAGDFYRRTYRGLYCAGCEQFWTAAELPGGLCPEHLVAPEPVAEENWFFRLSRYTDRILEVLESGRLRIEPAARRNEVLAFVRAGLTDFSVSRPAARAGGWGIPVPGDPDQVVYVWWDALANYVTALGYGTGDPAHQRWWTSPGERVHVIGKGIVRFHAVYWPALLLSAGLPLPTSILVHDHLSANGTKLSKSTGNTIDPVALTGRYGTDAVRWWLLREPARVGDTDFTVERLIRRADGDLANGLGNLVNRTLALAWRHRGGRVPETVPTGALGTACDRLPGRIDRALHDFDFRAATDALGAVVDEGNRFAESERPWEPAAADRLDAVLGALIAACRLVAAELSPFLPDGAARLHDRLRTGDRVARPEPVFPRIGGRGGPEGRLSGSGGGPVTPAGR</sequence>
<evidence type="ECO:0000256" key="4">
    <source>
        <dbReference type="ARBA" id="ARBA00022840"/>
    </source>
</evidence>
<gene>
    <name evidence="10" type="ORF">BC793_12726</name>
</gene>
<dbReference type="InterPro" id="IPR015413">
    <property type="entry name" value="Methionyl/Leucyl_tRNA_Synth"/>
</dbReference>
<dbReference type="EMBL" id="QGGR01000027">
    <property type="protein sequence ID" value="PWK34394.1"/>
    <property type="molecule type" value="Genomic_DNA"/>
</dbReference>
<evidence type="ECO:0000256" key="3">
    <source>
        <dbReference type="ARBA" id="ARBA00022741"/>
    </source>
</evidence>
<comment type="similarity">
    <text evidence="7">Belongs to the class-I aminoacyl-tRNA synthetase family.</text>
</comment>
<reference evidence="10 11" key="1">
    <citation type="submission" date="2018-05" db="EMBL/GenBank/DDBJ databases">
        <title>Genomic Encyclopedia of Archaeal and Bacterial Type Strains, Phase II (KMG-II): from individual species to whole genera.</title>
        <authorList>
            <person name="Goeker M."/>
        </authorList>
    </citation>
    <scope>NUCLEOTIDE SEQUENCE [LARGE SCALE GENOMIC DNA]</scope>
    <source>
        <strain evidence="10 11">DSM 45184</strain>
    </source>
</reference>
<dbReference type="InterPro" id="IPR033911">
    <property type="entry name" value="MetRS_core"/>
</dbReference>
<dbReference type="InterPro" id="IPR023457">
    <property type="entry name" value="Met-tRNA_synth_2"/>
</dbReference>
<dbReference type="Pfam" id="PF09334">
    <property type="entry name" value="tRNA-synt_1g"/>
    <property type="match status" value="2"/>
</dbReference>
<organism evidence="10 11">
    <name type="scientific">Actinoplanes xinjiangensis</name>
    <dbReference type="NCBI Taxonomy" id="512350"/>
    <lineage>
        <taxon>Bacteria</taxon>
        <taxon>Bacillati</taxon>
        <taxon>Actinomycetota</taxon>
        <taxon>Actinomycetes</taxon>
        <taxon>Micromonosporales</taxon>
        <taxon>Micromonosporaceae</taxon>
        <taxon>Actinoplanes</taxon>
    </lineage>
</organism>
<dbReference type="GO" id="GO:0006431">
    <property type="term" value="P:methionyl-tRNA aminoacylation"/>
    <property type="evidence" value="ECO:0007669"/>
    <property type="project" value="InterPro"/>
</dbReference>
<dbReference type="OrthoDB" id="9810191at2"/>
<dbReference type="InterPro" id="IPR009080">
    <property type="entry name" value="tRNAsynth_Ia_anticodon-bd"/>
</dbReference>
<dbReference type="PANTHER" id="PTHR43326">
    <property type="entry name" value="METHIONYL-TRNA SYNTHETASE"/>
    <property type="match status" value="1"/>
</dbReference>
<feature type="region of interest" description="Disordered" evidence="8">
    <location>
        <begin position="479"/>
        <end position="509"/>
    </location>
</feature>
<evidence type="ECO:0000313" key="11">
    <source>
        <dbReference type="Proteomes" id="UP000245697"/>
    </source>
</evidence>
<evidence type="ECO:0000256" key="6">
    <source>
        <dbReference type="ARBA" id="ARBA00023146"/>
    </source>
</evidence>
<feature type="compositionally biased region" description="Gly residues" evidence="8">
    <location>
        <begin position="487"/>
        <end position="503"/>
    </location>
</feature>
<dbReference type="GO" id="GO:0004825">
    <property type="term" value="F:methionine-tRNA ligase activity"/>
    <property type="evidence" value="ECO:0007669"/>
    <property type="project" value="UniProtKB-EC"/>
</dbReference>
<keyword evidence="4 7" id="KW-0067">ATP-binding</keyword>
<evidence type="ECO:0000259" key="9">
    <source>
        <dbReference type="Pfam" id="PF09334"/>
    </source>
</evidence>
<evidence type="ECO:0000313" key="10">
    <source>
        <dbReference type="EMBL" id="PWK34394.1"/>
    </source>
</evidence>
<dbReference type="InterPro" id="IPR014729">
    <property type="entry name" value="Rossmann-like_a/b/a_fold"/>
</dbReference>
<evidence type="ECO:0000256" key="5">
    <source>
        <dbReference type="ARBA" id="ARBA00022917"/>
    </source>
</evidence>
<comment type="caution">
    <text evidence="10">The sequence shown here is derived from an EMBL/GenBank/DDBJ whole genome shotgun (WGS) entry which is preliminary data.</text>
</comment>
<name>A0A316FAW8_9ACTN</name>
<protein>
    <recommendedName>
        <fullName evidence="1">methionine--tRNA ligase</fullName>
        <ecNumber evidence="1">6.1.1.10</ecNumber>
    </recommendedName>
</protein>
<evidence type="ECO:0000256" key="8">
    <source>
        <dbReference type="SAM" id="MobiDB-lite"/>
    </source>
</evidence>
<dbReference type="Gene3D" id="1.10.730.10">
    <property type="entry name" value="Isoleucyl-tRNA Synthetase, Domain 1"/>
    <property type="match status" value="1"/>
</dbReference>
<evidence type="ECO:0000256" key="2">
    <source>
        <dbReference type="ARBA" id="ARBA00022598"/>
    </source>
</evidence>
<evidence type="ECO:0000256" key="7">
    <source>
        <dbReference type="RuleBase" id="RU363039"/>
    </source>
</evidence>
<dbReference type="EC" id="6.1.1.10" evidence="1"/>
<proteinExistence type="inferred from homology"/>
<dbReference type="SUPFAM" id="SSF52374">
    <property type="entry name" value="Nucleotidylyl transferase"/>
    <property type="match status" value="1"/>
</dbReference>
<feature type="domain" description="Methionyl/Leucyl tRNA synthetase" evidence="9">
    <location>
        <begin position="151"/>
        <end position="365"/>
    </location>
</feature>
<dbReference type="CDD" id="cd00814">
    <property type="entry name" value="MetRS_core"/>
    <property type="match status" value="1"/>
</dbReference>
<keyword evidence="11" id="KW-1185">Reference proteome</keyword>
<keyword evidence="5 7" id="KW-0648">Protein biosynthesis</keyword>
<feature type="domain" description="Methionyl/Leucyl tRNA synthetase" evidence="9">
    <location>
        <begin position="4"/>
        <end position="146"/>
    </location>
</feature>
<dbReference type="Gene3D" id="2.170.220.10">
    <property type="match status" value="1"/>
</dbReference>
<dbReference type="SUPFAM" id="SSF47323">
    <property type="entry name" value="Anticodon-binding domain of a subclass of class I aminoacyl-tRNA synthetases"/>
    <property type="match status" value="1"/>
</dbReference>
<evidence type="ECO:0000256" key="1">
    <source>
        <dbReference type="ARBA" id="ARBA00012838"/>
    </source>
</evidence>
<keyword evidence="3 7" id="KW-0547">Nucleotide-binding</keyword>
<accession>A0A316FAW8</accession>
<keyword evidence="6 7" id="KW-0030">Aminoacyl-tRNA synthetase</keyword>